<gene>
    <name evidence="1" type="ORF">FPRO_03255</name>
</gene>
<dbReference type="Proteomes" id="UP000183971">
    <property type="component" value="Unassembled WGS sequence"/>
</dbReference>
<protein>
    <submittedName>
        <fullName evidence="1">Uncharacterized protein</fullName>
    </submittedName>
</protein>
<reference evidence="2" key="1">
    <citation type="journal article" date="2016" name="Genome Biol. Evol.">
        <title>Comparative 'omics' of the Fusarium fujikuroi species complex highlights differences in genetic potential and metabolite synthesis.</title>
        <authorList>
            <person name="Niehaus E.-M."/>
            <person name="Muensterkoetter M."/>
            <person name="Proctor R.H."/>
            <person name="Brown D.W."/>
            <person name="Sharon A."/>
            <person name="Idan Y."/>
            <person name="Oren-Young L."/>
            <person name="Sieber C.M."/>
            <person name="Novak O."/>
            <person name="Pencik A."/>
            <person name="Tarkowska D."/>
            <person name="Hromadova K."/>
            <person name="Freeman S."/>
            <person name="Maymon M."/>
            <person name="Elazar M."/>
            <person name="Youssef S.A."/>
            <person name="El-Shabrawy E.S.M."/>
            <person name="Shalaby A.B.A."/>
            <person name="Houterman P."/>
            <person name="Brock N.L."/>
            <person name="Burkhardt I."/>
            <person name="Tsavkelova E.A."/>
            <person name="Dickschat J.S."/>
            <person name="Galuszka P."/>
            <person name="Gueldener U."/>
            <person name="Tudzynski B."/>
        </authorList>
    </citation>
    <scope>NUCLEOTIDE SEQUENCE [LARGE SCALE GENOMIC DNA]</scope>
    <source>
        <strain evidence="2">ET1</strain>
    </source>
</reference>
<organism evidence="1 2">
    <name type="scientific">Fusarium proliferatum (strain ET1)</name>
    <name type="common">Orchid endophyte fungus</name>
    <dbReference type="NCBI Taxonomy" id="1227346"/>
    <lineage>
        <taxon>Eukaryota</taxon>
        <taxon>Fungi</taxon>
        <taxon>Dikarya</taxon>
        <taxon>Ascomycota</taxon>
        <taxon>Pezizomycotina</taxon>
        <taxon>Sordariomycetes</taxon>
        <taxon>Hypocreomycetidae</taxon>
        <taxon>Hypocreales</taxon>
        <taxon>Nectriaceae</taxon>
        <taxon>Fusarium</taxon>
        <taxon>Fusarium fujikuroi species complex</taxon>
    </lineage>
</organism>
<keyword evidence="2" id="KW-1185">Reference proteome</keyword>
<dbReference type="VEuPathDB" id="FungiDB:FPRO_03255"/>
<dbReference type="EMBL" id="FJOF01000002">
    <property type="protein sequence ID" value="CZR36485.1"/>
    <property type="molecule type" value="Genomic_DNA"/>
</dbReference>
<dbReference type="PROSITE" id="PS51257">
    <property type="entry name" value="PROKAR_LIPOPROTEIN"/>
    <property type="match status" value="1"/>
</dbReference>
<evidence type="ECO:0000313" key="1">
    <source>
        <dbReference type="EMBL" id="CZR36485.1"/>
    </source>
</evidence>
<dbReference type="AlphaFoldDB" id="A0A1L7VAN4"/>
<evidence type="ECO:0000313" key="2">
    <source>
        <dbReference type="Proteomes" id="UP000183971"/>
    </source>
</evidence>
<proteinExistence type="predicted"/>
<accession>A0A1L7VAN4</accession>
<comment type="caution">
    <text evidence="1">The sequence shown here is derived from an EMBL/GenBank/DDBJ whole genome shotgun (WGS) entry which is preliminary data.</text>
</comment>
<sequence>MDKPVGERCKERDELDKQTNPMIIVVYPFVLSQGCVSSGARHKSSPIDIGGLCFGEMAADFRIDRTELTWAIINLLCDEGGFQAESVGAGLVRRLISRLIRFLVWCCRRNPRAALEVECIDRTGDTRAHDINTYQFGQYLGISSSAEDRHDNSCMHFISDLPSQQVSCACYRQWNTMEYMSCSGLLSFDPRGGCLRQMWLVVVMVMVSRGTEKKKPIWESLIFVVSGSSIDMEAEPSIESLE</sequence>
<dbReference type="GeneID" id="42048140"/>
<name>A0A1L7VAN4_FUSPR</name>
<dbReference type="RefSeq" id="XP_031077078.1">
    <property type="nucleotide sequence ID" value="XM_031226553.1"/>
</dbReference>